<dbReference type="EMBL" id="JABAGR010000003">
    <property type="protein sequence ID" value="NMF25578.1"/>
    <property type="molecule type" value="Genomic_DNA"/>
</dbReference>
<dbReference type="CDD" id="cd02440">
    <property type="entry name" value="AdoMet_MTases"/>
    <property type="match status" value="1"/>
</dbReference>
<evidence type="ECO:0000313" key="3">
    <source>
        <dbReference type="Proteomes" id="UP000565613"/>
    </source>
</evidence>
<keyword evidence="2" id="KW-0489">Methyltransferase</keyword>
<dbReference type="GO" id="GO:0008757">
    <property type="term" value="F:S-adenosylmethionine-dependent methyltransferase activity"/>
    <property type="evidence" value="ECO:0007669"/>
    <property type="project" value="InterPro"/>
</dbReference>
<dbReference type="AlphaFoldDB" id="A0A7X9T9X2"/>
<gene>
    <name evidence="2" type="ORF">HF885_03855</name>
</gene>
<dbReference type="Pfam" id="PF08241">
    <property type="entry name" value="Methyltransf_11"/>
    <property type="match status" value="1"/>
</dbReference>
<evidence type="ECO:0000313" key="2">
    <source>
        <dbReference type="EMBL" id="NMF25578.1"/>
    </source>
</evidence>
<dbReference type="Proteomes" id="UP000565613">
    <property type="component" value="Unassembled WGS sequence"/>
</dbReference>
<organism evidence="2 3">
    <name type="scientific">Parafannyhessea umbonata</name>
    <dbReference type="NCBI Taxonomy" id="604330"/>
    <lineage>
        <taxon>Bacteria</taxon>
        <taxon>Bacillati</taxon>
        <taxon>Actinomycetota</taxon>
        <taxon>Coriobacteriia</taxon>
        <taxon>Coriobacteriales</taxon>
        <taxon>Atopobiaceae</taxon>
        <taxon>Parafannyhessea</taxon>
    </lineage>
</organism>
<sequence>MNNFPKANSFDVNLVQSKIMGPNPLKLCEELLRGVNIAKGSRVCDLGSGTGITSVMLAREYGLDVYAVDLWSDPDENRAFFREMSVPDERIHPVKADAAEGLPFEPEFFDGVVSIDSYNYFGRDPHYLGERLLPYVKSGGRICLSIPGMVRDCHDALPACLLASWDAEQLDYMHDLAWWRDMIGQTSGVIIEDMHQMMCTSEAWVDWITCDNEYAQGDRAAVEAGALEFLNTIAVTLVKA</sequence>
<reference evidence="2 3" key="1">
    <citation type="submission" date="2020-04" db="EMBL/GenBank/DDBJ databases">
        <authorList>
            <person name="Hitch T.C.A."/>
            <person name="Wylensek D."/>
            <person name="Clavel T."/>
        </authorList>
    </citation>
    <scope>NUCLEOTIDE SEQUENCE [LARGE SCALE GENOMIC DNA]</scope>
    <source>
        <strain evidence="2 3">105184</strain>
    </source>
</reference>
<accession>A0A7X9T9X2</accession>
<dbReference type="Gene3D" id="3.40.50.150">
    <property type="entry name" value="Vaccinia Virus protein VP39"/>
    <property type="match status" value="1"/>
</dbReference>
<name>A0A7X9T9X2_9ACTN</name>
<keyword evidence="2" id="KW-0808">Transferase</keyword>
<evidence type="ECO:0000259" key="1">
    <source>
        <dbReference type="Pfam" id="PF08241"/>
    </source>
</evidence>
<dbReference type="InterPro" id="IPR013216">
    <property type="entry name" value="Methyltransf_11"/>
</dbReference>
<protein>
    <submittedName>
        <fullName evidence="2">Class I SAM-dependent methyltransferase</fullName>
    </submittedName>
</protein>
<dbReference type="SUPFAM" id="SSF53335">
    <property type="entry name" value="S-adenosyl-L-methionine-dependent methyltransferases"/>
    <property type="match status" value="1"/>
</dbReference>
<dbReference type="InterPro" id="IPR029063">
    <property type="entry name" value="SAM-dependent_MTases_sf"/>
</dbReference>
<dbReference type="GO" id="GO:0032259">
    <property type="term" value="P:methylation"/>
    <property type="evidence" value="ECO:0007669"/>
    <property type="project" value="UniProtKB-KW"/>
</dbReference>
<feature type="domain" description="Methyltransferase type 11" evidence="1">
    <location>
        <begin position="45"/>
        <end position="143"/>
    </location>
</feature>
<proteinExistence type="predicted"/>
<dbReference type="RefSeq" id="WP_170103644.1">
    <property type="nucleotide sequence ID" value="NZ_JABAGR010000003.1"/>
</dbReference>
<comment type="caution">
    <text evidence="2">The sequence shown here is derived from an EMBL/GenBank/DDBJ whole genome shotgun (WGS) entry which is preliminary data.</text>
</comment>